<protein>
    <submittedName>
        <fullName evidence="1">Uncharacterized protein</fullName>
    </submittedName>
</protein>
<reference evidence="1" key="1">
    <citation type="submission" date="2023-07" db="EMBL/GenBank/DDBJ databases">
        <authorList>
            <person name="Stuckert A."/>
        </authorList>
    </citation>
    <scope>NUCLEOTIDE SEQUENCE</scope>
</reference>
<keyword evidence="2" id="KW-1185">Reference proteome</keyword>
<dbReference type="Proteomes" id="UP001176940">
    <property type="component" value="Unassembled WGS sequence"/>
</dbReference>
<name>A0ABN9L9C1_9NEOB</name>
<sequence>MNQAIKYVQDTMHRQREYEEKIKELQRDSLTERLVKQDKIESKKKFSASDVRLDCRNCSAWPFAYGHDLRVVEETHHCTVSDQRSDRHSRSLAGACSEQALQLQATSLQDPEGPPRPFWIRGLQGDAPQSLERKIGIKKEKCFNKMVIHLIVHLYCSLPRGQWSGVPGGRNLAAEVGVGQQQELNLCTRATSSDHFLKLRRIEKCGELQAYKMSTEPPDLRTPLLPAWGMQHRPN</sequence>
<organism evidence="1 2">
    <name type="scientific">Ranitomeya imitator</name>
    <name type="common">mimic poison frog</name>
    <dbReference type="NCBI Taxonomy" id="111125"/>
    <lineage>
        <taxon>Eukaryota</taxon>
        <taxon>Metazoa</taxon>
        <taxon>Chordata</taxon>
        <taxon>Craniata</taxon>
        <taxon>Vertebrata</taxon>
        <taxon>Euteleostomi</taxon>
        <taxon>Amphibia</taxon>
        <taxon>Batrachia</taxon>
        <taxon>Anura</taxon>
        <taxon>Neobatrachia</taxon>
        <taxon>Hyloidea</taxon>
        <taxon>Dendrobatidae</taxon>
        <taxon>Dendrobatinae</taxon>
        <taxon>Ranitomeya</taxon>
    </lineage>
</organism>
<gene>
    <name evidence="1" type="ORF">RIMI_LOCUS5176909</name>
</gene>
<evidence type="ECO:0000313" key="1">
    <source>
        <dbReference type="EMBL" id="CAJ0932611.1"/>
    </source>
</evidence>
<dbReference type="EMBL" id="CAUEEQ010008718">
    <property type="protein sequence ID" value="CAJ0932611.1"/>
    <property type="molecule type" value="Genomic_DNA"/>
</dbReference>
<accession>A0ABN9L9C1</accession>
<proteinExistence type="predicted"/>
<evidence type="ECO:0000313" key="2">
    <source>
        <dbReference type="Proteomes" id="UP001176940"/>
    </source>
</evidence>
<comment type="caution">
    <text evidence="1">The sequence shown here is derived from an EMBL/GenBank/DDBJ whole genome shotgun (WGS) entry which is preliminary data.</text>
</comment>